<gene>
    <name evidence="1" type="ORF">Terrestrivirus1_315</name>
</gene>
<name>A0A3G4ZN88_9VIRU</name>
<evidence type="ECO:0000313" key="1">
    <source>
        <dbReference type="EMBL" id="AYV75441.1"/>
    </source>
</evidence>
<organism evidence="1">
    <name type="scientific">Terrestrivirus sp</name>
    <dbReference type="NCBI Taxonomy" id="2487775"/>
    <lineage>
        <taxon>Viruses</taxon>
        <taxon>Varidnaviria</taxon>
        <taxon>Bamfordvirae</taxon>
        <taxon>Nucleocytoviricota</taxon>
        <taxon>Megaviricetes</taxon>
        <taxon>Imitervirales</taxon>
        <taxon>Mimiviridae</taxon>
        <taxon>Klosneuvirinae</taxon>
    </lineage>
</organism>
<reference evidence="1" key="1">
    <citation type="submission" date="2018-10" db="EMBL/GenBank/DDBJ databases">
        <title>Hidden diversity of soil giant viruses.</title>
        <authorList>
            <person name="Schulz F."/>
            <person name="Alteio L."/>
            <person name="Goudeau D."/>
            <person name="Ryan E.M."/>
            <person name="Malmstrom R.R."/>
            <person name="Blanchard J."/>
            <person name="Woyke T."/>
        </authorList>
    </citation>
    <scope>NUCLEOTIDE SEQUENCE</scope>
    <source>
        <strain evidence="1">TEV1</strain>
    </source>
</reference>
<sequence>MDCVFIENLNEPVPVLNKLIKFCKSDQVFGTSCVSSGELYRSNRYYVVCYDAENKKYKLMLYKWECDRSEEIKGSVNFYEKDGYIYYENTDIDEKCRYNTNFEFDENEISRFRYYVEEKNKVSFETIV</sequence>
<proteinExistence type="predicted"/>
<accession>A0A3G4ZN88</accession>
<dbReference type="EMBL" id="MK071979">
    <property type="protein sequence ID" value="AYV75441.1"/>
    <property type="molecule type" value="Genomic_DNA"/>
</dbReference>
<protein>
    <submittedName>
        <fullName evidence="1">Uncharacterized protein</fullName>
    </submittedName>
</protein>